<dbReference type="OrthoDB" id="3989227at2759"/>
<evidence type="ECO:0000313" key="4">
    <source>
        <dbReference type="EMBL" id="RDL30002.1"/>
    </source>
</evidence>
<comment type="subcellular location">
    <subcellularLocation>
        <location evidence="1">Nucleus</location>
    </subcellularLocation>
</comment>
<dbReference type="Proteomes" id="UP000254866">
    <property type="component" value="Unassembled WGS sequence"/>
</dbReference>
<dbReference type="CDD" id="cd12148">
    <property type="entry name" value="fungal_TF_MHR"/>
    <property type="match status" value="1"/>
</dbReference>
<reference evidence="4 5" key="1">
    <citation type="journal article" date="2018" name="IMA Fungus">
        <title>IMA Genome-F 9: Draft genome sequence of Annulohypoxylon stygium, Aspergillus mulundensis, Berkeleyomyces basicola (syn. Thielaviopsis basicola), Ceratocystis smalleyi, two Cercospora beticola strains, Coleophoma cylindrospora, Fusarium fracticaudum, Phialophora cf. hyalina, and Morchella septimelata.</title>
        <authorList>
            <person name="Wingfield B.D."/>
            <person name="Bills G.F."/>
            <person name="Dong Y."/>
            <person name="Huang W."/>
            <person name="Nel W.J."/>
            <person name="Swalarsk-Parry B.S."/>
            <person name="Vaghefi N."/>
            <person name="Wilken P.M."/>
            <person name="An Z."/>
            <person name="de Beer Z.W."/>
            <person name="De Vos L."/>
            <person name="Chen L."/>
            <person name="Duong T.A."/>
            <person name="Gao Y."/>
            <person name="Hammerbacher A."/>
            <person name="Kikkert J.R."/>
            <person name="Li Y."/>
            <person name="Li H."/>
            <person name="Li K."/>
            <person name="Li Q."/>
            <person name="Liu X."/>
            <person name="Ma X."/>
            <person name="Naidoo K."/>
            <person name="Pethybridge S.J."/>
            <person name="Sun J."/>
            <person name="Steenkamp E.T."/>
            <person name="van der Nest M.A."/>
            <person name="van Wyk S."/>
            <person name="Wingfield M.J."/>
            <person name="Xiong C."/>
            <person name="Yue Q."/>
            <person name="Zhang X."/>
        </authorList>
    </citation>
    <scope>NUCLEOTIDE SEQUENCE [LARGE SCALE GENOMIC DNA]</scope>
    <source>
        <strain evidence="4 5">BP 5553</strain>
    </source>
</reference>
<dbReference type="GeneID" id="43603478"/>
<dbReference type="PANTHER" id="PTHR31001:SF40">
    <property type="entry name" value="ZN(II)2CYS6 TRANSCRIPTION FACTOR (EUROFUNG)"/>
    <property type="match status" value="1"/>
</dbReference>
<evidence type="ECO:0008006" key="6">
    <source>
        <dbReference type="Google" id="ProtNLM"/>
    </source>
</evidence>
<accession>A0A370T933</accession>
<dbReference type="RefSeq" id="XP_031864692.1">
    <property type="nucleotide sequence ID" value="XM_032019252.1"/>
</dbReference>
<feature type="region of interest" description="Disordered" evidence="3">
    <location>
        <begin position="1"/>
        <end position="32"/>
    </location>
</feature>
<evidence type="ECO:0000256" key="1">
    <source>
        <dbReference type="ARBA" id="ARBA00004123"/>
    </source>
</evidence>
<sequence>MDDPPLRSLPRSKNSQADFPGAVQGPRDEVEWDKDTTAEVPFLIEDQNLSYLFNDYDDIITSTSNMDVGPLSTSSHYTYPSASSQGHFPFSSASSAMYLPTHSYESPTRSLQGAPAIEFSQNRPDKAKVINKWSLDDPLDNTSELLRALKQMPEKENSKEEGFGLPWCLSTGQGPSHRYVGSSFWALSNTRVPDCDRLLEAQQARLYSKEFGDGSRAGFVKLLQSLPSKKLCDVLLRSFLLGVRPLLPLVHGPTLQAEYDTFWVRYNNDELRNQARNDLTDGSFLCLLWSVLYCGAVAASPSLLAEASIHVHHSSALLLHLRTKLEECLTLCKYAKLPTLNGLIASILARECDPEVDEILTAPAFVTQVMQAAMTLGLHSEEVIIMAYGEVEGEIARRVWYHIIYLEVLATLTSGSSLSHSSSEESYTTKIPQEFHDISIGLGRAILDTSNQYAQSSSAMLLAIGRFEMTRVMRKIVEQCYNHRIPAKEDLRNLIAELELFQRKIDVLIGRLQVRGTPEHGHISTQLLTADPLIHKWLYQDNPHEETVFNAYARIGLYMTKHHVLIFFNRQFLSGPDDHQTSTIWNHEMSLCCQFLRSYLNLARLPAFSPYQWLFPGKLQPLQQCMLVLTYLKEHPQNSDIQLLQHLISEVFDIFRAKDETDSNKDPLLYRSILTYEESWQMLHEMRGEIGSGAPSSLHQPQSTGAT</sequence>
<evidence type="ECO:0000313" key="5">
    <source>
        <dbReference type="Proteomes" id="UP000254866"/>
    </source>
</evidence>
<gene>
    <name evidence="4" type="ORF">BP5553_10629</name>
</gene>
<comment type="caution">
    <text evidence="4">The sequence shown here is derived from an EMBL/GenBank/DDBJ whole genome shotgun (WGS) entry which is preliminary data.</text>
</comment>
<dbReference type="AlphaFoldDB" id="A0A370T933"/>
<proteinExistence type="predicted"/>
<name>A0A370T933_9HELO</name>
<dbReference type="PANTHER" id="PTHR31001">
    <property type="entry name" value="UNCHARACTERIZED TRANSCRIPTIONAL REGULATORY PROTEIN"/>
    <property type="match status" value="1"/>
</dbReference>
<keyword evidence="2" id="KW-0539">Nucleus</keyword>
<evidence type="ECO:0000256" key="2">
    <source>
        <dbReference type="ARBA" id="ARBA00023242"/>
    </source>
</evidence>
<keyword evidence="5" id="KW-1185">Reference proteome</keyword>
<organism evidence="4 5">
    <name type="scientific">Venustampulla echinocandica</name>
    <dbReference type="NCBI Taxonomy" id="2656787"/>
    <lineage>
        <taxon>Eukaryota</taxon>
        <taxon>Fungi</taxon>
        <taxon>Dikarya</taxon>
        <taxon>Ascomycota</taxon>
        <taxon>Pezizomycotina</taxon>
        <taxon>Leotiomycetes</taxon>
        <taxon>Helotiales</taxon>
        <taxon>Pleuroascaceae</taxon>
        <taxon>Venustampulla</taxon>
    </lineage>
</organism>
<dbReference type="InterPro" id="IPR050613">
    <property type="entry name" value="Sec_Metabolite_Reg"/>
</dbReference>
<dbReference type="EMBL" id="NPIC01000017">
    <property type="protein sequence ID" value="RDL30002.1"/>
    <property type="molecule type" value="Genomic_DNA"/>
</dbReference>
<dbReference type="STRING" id="2656787.A0A370T933"/>
<evidence type="ECO:0000256" key="3">
    <source>
        <dbReference type="SAM" id="MobiDB-lite"/>
    </source>
</evidence>
<protein>
    <recommendedName>
        <fullName evidence="6">Transcription factor domain-containing protein</fullName>
    </recommendedName>
</protein>
<dbReference type="GO" id="GO:0005634">
    <property type="term" value="C:nucleus"/>
    <property type="evidence" value="ECO:0007669"/>
    <property type="project" value="UniProtKB-SubCell"/>
</dbReference>